<dbReference type="RefSeq" id="WP_009796249.1">
    <property type="nucleotide sequence ID" value="NC_022524.1"/>
</dbReference>
<evidence type="ECO:0000313" key="3">
    <source>
        <dbReference type="Proteomes" id="UP000017805"/>
    </source>
</evidence>
<sequence>MSPQKLIILLVLIIVLLSTAAEFIFEGISARGLFLLAATAGLTFYLWKRPEREK</sequence>
<accession>U5LG79</accession>
<dbReference type="HOGENOM" id="CLU_3040433_0_0_9"/>
<organism evidence="2 3">
    <name type="scientific">Bacillus infantis NRRL B-14911</name>
    <dbReference type="NCBI Taxonomy" id="1367477"/>
    <lineage>
        <taxon>Bacteria</taxon>
        <taxon>Bacillati</taxon>
        <taxon>Bacillota</taxon>
        <taxon>Bacilli</taxon>
        <taxon>Bacillales</taxon>
        <taxon>Bacillaceae</taxon>
        <taxon>Bacillus</taxon>
    </lineage>
</organism>
<dbReference type="GeneID" id="97350748"/>
<evidence type="ECO:0000256" key="1">
    <source>
        <dbReference type="SAM" id="Phobius"/>
    </source>
</evidence>
<feature type="transmembrane region" description="Helical" evidence="1">
    <location>
        <begin position="30"/>
        <end position="47"/>
    </location>
</feature>
<dbReference type="PATRIC" id="fig|1367477.3.peg.3717"/>
<proteinExistence type="predicted"/>
<protein>
    <submittedName>
        <fullName evidence="2">Uncharacterized protein</fullName>
    </submittedName>
</protein>
<dbReference type="EMBL" id="CP006643">
    <property type="protein sequence ID" value="AGX05607.1"/>
    <property type="molecule type" value="Genomic_DNA"/>
</dbReference>
<keyword evidence="3" id="KW-1185">Reference proteome</keyword>
<name>U5LG79_9BACI</name>
<gene>
    <name evidence="2" type="ORF">N288_18640</name>
</gene>
<keyword evidence="1" id="KW-0472">Membrane</keyword>
<dbReference type="KEGG" id="bif:N288_18640"/>
<dbReference type="Proteomes" id="UP000017805">
    <property type="component" value="Chromosome"/>
</dbReference>
<keyword evidence="1" id="KW-1133">Transmembrane helix</keyword>
<reference evidence="2 3" key="1">
    <citation type="submission" date="2013-07" db="EMBL/GenBank/DDBJ databases">
        <title>Complete genome sequence of Bacillus infantis NRRL B-14911 that has potential to induce cardiac disease by antigenic mimicry.</title>
        <authorList>
            <person name="Massilamany C."/>
            <person name="Smith T.P.L."/>
            <person name="Loy J.D."/>
            <person name="Barletta R."/>
            <person name="Reddy J."/>
        </authorList>
    </citation>
    <scope>NUCLEOTIDE SEQUENCE [LARGE SCALE GENOMIC DNA]</scope>
    <source>
        <strain evidence="2 3">NRRL B-14911</strain>
    </source>
</reference>
<dbReference type="AlphaFoldDB" id="U5LG79"/>
<keyword evidence="1" id="KW-0812">Transmembrane</keyword>
<evidence type="ECO:0000313" key="2">
    <source>
        <dbReference type="EMBL" id="AGX05607.1"/>
    </source>
</evidence>